<name>A0A645CHY5_9ZZZZ</name>
<gene>
    <name evidence="1" type="ORF">SDC9_123554</name>
</gene>
<proteinExistence type="predicted"/>
<accession>A0A645CHY5</accession>
<reference evidence="1" key="1">
    <citation type="submission" date="2019-08" db="EMBL/GenBank/DDBJ databases">
        <authorList>
            <person name="Kucharzyk K."/>
            <person name="Murdoch R.W."/>
            <person name="Higgins S."/>
            <person name="Loffler F."/>
        </authorList>
    </citation>
    <scope>NUCLEOTIDE SEQUENCE</scope>
</reference>
<dbReference type="AlphaFoldDB" id="A0A645CHY5"/>
<sequence>MVADGMRPDGRPAGGFDRLKRLFGGGQDARHIGRGAALQQPFEHFEIAGKMVTVDQRPREMGPARRFRGPGLQQVGVAQRITQCFQPLAQQLGPAPPFLPHRRQKIRQPGIGAVQKKSDHMDFPRRIAAGELHSGDQFQLRKFRLLRQKIRDPGDGVVIGQGQRVQPRLAPQRGQLFRRHGAVGRRAVNM</sequence>
<comment type="caution">
    <text evidence="1">The sequence shown here is derived from an EMBL/GenBank/DDBJ whole genome shotgun (WGS) entry which is preliminary data.</text>
</comment>
<dbReference type="EMBL" id="VSSQ01027349">
    <property type="protein sequence ID" value="MPM76555.1"/>
    <property type="molecule type" value="Genomic_DNA"/>
</dbReference>
<protein>
    <submittedName>
        <fullName evidence="1">Uncharacterized protein</fullName>
    </submittedName>
</protein>
<organism evidence="1">
    <name type="scientific">bioreactor metagenome</name>
    <dbReference type="NCBI Taxonomy" id="1076179"/>
    <lineage>
        <taxon>unclassified sequences</taxon>
        <taxon>metagenomes</taxon>
        <taxon>ecological metagenomes</taxon>
    </lineage>
</organism>
<evidence type="ECO:0000313" key="1">
    <source>
        <dbReference type="EMBL" id="MPM76555.1"/>
    </source>
</evidence>